<gene>
    <name evidence="2" type="ORF">SAMN05444486_101999</name>
</gene>
<dbReference type="GeneID" id="78123784"/>
<keyword evidence="1" id="KW-0812">Transmembrane</keyword>
<evidence type="ECO:0000256" key="1">
    <source>
        <dbReference type="SAM" id="Phobius"/>
    </source>
</evidence>
<feature type="transmembrane region" description="Helical" evidence="1">
    <location>
        <begin position="39"/>
        <end position="59"/>
    </location>
</feature>
<proteinExistence type="predicted"/>
<keyword evidence="1" id="KW-1133">Transmembrane helix</keyword>
<dbReference type="STRING" id="576131.SAMN05444486_101999"/>
<accession>A0A1H3ID18</accession>
<feature type="transmembrane region" description="Helical" evidence="1">
    <location>
        <begin position="65"/>
        <end position="85"/>
    </location>
</feature>
<keyword evidence="3" id="KW-1185">Reference proteome</keyword>
<evidence type="ECO:0000313" key="3">
    <source>
        <dbReference type="Proteomes" id="UP000199026"/>
    </source>
</evidence>
<reference evidence="2 3" key="1">
    <citation type="submission" date="2016-10" db="EMBL/GenBank/DDBJ databases">
        <authorList>
            <person name="de Groot N.N."/>
        </authorList>
    </citation>
    <scope>NUCLEOTIDE SEQUENCE [LARGE SCALE GENOMIC DNA]</scope>
    <source>
        <strain evidence="2 3">DSM 24677</strain>
    </source>
</reference>
<organism evidence="2 3">
    <name type="scientific">Lentibacter algarum</name>
    <dbReference type="NCBI Taxonomy" id="576131"/>
    <lineage>
        <taxon>Bacteria</taxon>
        <taxon>Pseudomonadati</taxon>
        <taxon>Pseudomonadota</taxon>
        <taxon>Alphaproteobacteria</taxon>
        <taxon>Rhodobacterales</taxon>
        <taxon>Roseobacteraceae</taxon>
        <taxon>Lentibacter</taxon>
    </lineage>
</organism>
<sequence length="152" mass="16792">MKEMPETGQFDYGVRDPVTGERWVYVSRKMAQAHPKGQLGAVLYVIVLYLVAVAGLRFYEFTQFGYAPFYLLSSLVPMLGALGLYFRVPFAVALIVLLFGISGYQLVTGIGSLNALGLVQLLASGAIAVYLVTSARANLIYRHRYRSFKGPE</sequence>
<dbReference type="EMBL" id="FNPR01000001">
    <property type="protein sequence ID" value="SDY25527.1"/>
    <property type="molecule type" value="Genomic_DNA"/>
</dbReference>
<dbReference type="RefSeq" id="WP_089888316.1">
    <property type="nucleotide sequence ID" value="NZ_CALJFH010000011.1"/>
</dbReference>
<protein>
    <submittedName>
        <fullName evidence="2">Uncharacterized protein</fullName>
    </submittedName>
</protein>
<feature type="transmembrane region" description="Helical" evidence="1">
    <location>
        <begin position="92"/>
        <end position="112"/>
    </location>
</feature>
<dbReference type="AlphaFoldDB" id="A0A1H3ID18"/>
<dbReference type="OrthoDB" id="7860195at2"/>
<evidence type="ECO:0000313" key="2">
    <source>
        <dbReference type="EMBL" id="SDY25527.1"/>
    </source>
</evidence>
<name>A0A1H3ID18_9RHOB</name>
<feature type="transmembrane region" description="Helical" evidence="1">
    <location>
        <begin position="118"/>
        <end position="139"/>
    </location>
</feature>
<keyword evidence="1" id="KW-0472">Membrane</keyword>
<dbReference type="Proteomes" id="UP000199026">
    <property type="component" value="Unassembled WGS sequence"/>
</dbReference>